<feature type="coiled-coil region" evidence="2">
    <location>
        <begin position="130"/>
        <end position="164"/>
    </location>
</feature>
<sequence>MSRKIKYSLEFKLAIIGQVLSREKSLVSISRENGIERRMVYQWVEFYKRFGEAGLIPQSRVYSLENKLEVIRYFISNKVSLRETCLQFNIRCNSVLSNWLRIYESAGAEGLSETTRGKHRLMKPKIPKKAPSLQTDHEQVLEENNRLRAEVAFLKKLRALIQKEESKENKKH</sequence>
<dbReference type="InterPro" id="IPR009057">
    <property type="entry name" value="Homeodomain-like_sf"/>
</dbReference>
<evidence type="ECO:0000313" key="5">
    <source>
        <dbReference type="Proteomes" id="UP001597461"/>
    </source>
</evidence>
<evidence type="ECO:0000256" key="2">
    <source>
        <dbReference type="SAM" id="Coils"/>
    </source>
</evidence>
<dbReference type="RefSeq" id="WP_379081234.1">
    <property type="nucleotide sequence ID" value="NZ_JBHULL010000022.1"/>
</dbReference>
<dbReference type="PANTHER" id="PTHR33795">
    <property type="entry name" value="INSERTION ELEMENT IS150 PROTEIN INSJ"/>
    <property type="match status" value="1"/>
</dbReference>
<comment type="caution">
    <text evidence="4">The sequence shown here is derived from an EMBL/GenBank/DDBJ whole genome shotgun (WGS) entry which is preliminary data.</text>
</comment>
<accession>A0ABW5MMI1</accession>
<dbReference type="Pfam" id="PF13518">
    <property type="entry name" value="HTH_28"/>
    <property type="match status" value="2"/>
</dbReference>
<dbReference type="SUPFAM" id="SSF46689">
    <property type="entry name" value="Homeodomain-like"/>
    <property type="match status" value="1"/>
</dbReference>
<keyword evidence="2" id="KW-0175">Coiled coil</keyword>
<comment type="similarity">
    <text evidence="1">Belongs to the IS150/IS1296 orfA family.</text>
</comment>
<proteinExistence type="inferred from homology"/>
<keyword evidence="5" id="KW-1185">Reference proteome</keyword>
<evidence type="ECO:0000313" key="4">
    <source>
        <dbReference type="EMBL" id="MFD2584312.1"/>
    </source>
</evidence>
<dbReference type="InterPro" id="IPR036388">
    <property type="entry name" value="WH-like_DNA-bd_sf"/>
</dbReference>
<dbReference type="InterPro" id="IPR055247">
    <property type="entry name" value="InsJ-like_HTH"/>
</dbReference>
<feature type="domain" description="Insertion element IS150 protein InsJ-like helix-turn-helix" evidence="3">
    <location>
        <begin position="11"/>
        <end position="60"/>
    </location>
</feature>
<name>A0ABW5MMI1_9SPHI</name>
<dbReference type="EMBL" id="JBHULL010000022">
    <property type="protein sequence ID" value="MFD2584312.1"/>
    <property type="molecule type" value="Genomic_DNA"/>
</dbReference>
<dbReference type="Proteomes" id="UP001597461">
    <property type="component" value="Unassembled WGS sequence"/>
</dbReference>
<protein>
    <submittedName>
        <fullName evidence="4">Transposase</fullName>
    </submittedName>
</protein>
<reference evidence="5" key="1">
    <citation type="journal article" date="2019" name="Int. J. Syst. Evol. Microbiol.">
        <title>The Global Catalogue of Microorganisms (GCM) 10K type strain sequencing project: providing services to taxonomists for standard genome sequencing and annotation.</title>
        <authorList>
            <consortium name="The Broad Institute Genomics Platform"/>
            <consortium name="The Broad Institute Genome Sequencing Center for Infectious Disease"/>
            <person name="Wu L."/>
            <person name="Ma J."/>
        </authorList>
    </citation>
    <scope>NUCLEOTIDE SEQUENCE [LARGE SCALE GENOMIC DNA]</scope>
    <source>
        <strain evidence="5">KCTC 42866</strain>
    </source>
</reference>
<evidence type="ECO:0000259" key="3">
    <source>
        <dbReference type="Pfam" id="PF13518"/>
    </source>
</evidence>
<dbReference type="InterPro" id="IPR010921">
    <property type="entry name" value="Trp_repressor/repl_initiator"/>
</dbReference>
<dbReference type="Gene3D" id="1.10.10.10">
    <property type="entry name" value="Winged helix-like DNA-binding domain superfamily/Winged helix DNA-binding domain"/>
    <property type="match status" value="2"/>
</dbReference>
<organism evidence="4 5">
    <name type="scientific">Pedobacter vanadiisoli</name>
    <dbReference type="NCBI Taxonomy" id="1761975"/>
    <lineage>
        <taxon>Bacteria</taxon>
        <taxon>Pseudomonadati</taxon>
        <taxon>Bacteroidota</taxon>
        <taxon>Sphingobacteriia</taxon>
        <taxon>Sphingobacteriales</taxon>
        <taxon>Sphingobacteriaceae</taxon>
        <taxon>Pedobacter</taxon>
    </lineage>
</organism>
<gene>
    <name evidence="4" type="ORF">ACFSR6_17540</name>
</gene>
<feature type="domain" description="Insertion element IS150 protein InsJ-like helix-turn-helix" evidence="3">
    <location>
        <begin position="67"/>
        <end position="112"/>
    </location>
</feature>
<dbReference type="InterPro" id="IPR052057">
    <property type="entry name" value="IS150/IS1296_orfA-like"/>
</dbReference>
<dbReference type="PANTHER" id="PTHR33795:SF1">
    <property type="entry name" value="INSERTION ELEMENT IS150 PROTEIN INSJ"/>
    <property type="match status" value="1"/>
</dbReference>
<evidence type="ECO:0000256" key="1">
    <source>
        <dbReference type="ARBA" id="ARBA00038232"/>
    </source>
</evidence>
<dbReference type="SUPFAM" id="SSF48295">
    <property type="entry name" value="TrpR-like"/>
    <property type="match status" value="1"/>
</dbReference>